<evidence type="ECO:0000256" key="4">
    <source>
        <dbReference type="ARBA" id="ARBA00022741"/>
    </source>
</evidence>
<dbReference type="Proteomes" id="UP000276349">
    <property type="component" value="Unassembled WGS sequence"/>
</dbReference>
<dbReference type="PROSITE" id="PS50893">
    <property type="entry name" value="ABC_TRANSPORTER_2"/>
    <property type="match status" value="1"/>
</dbReference>
<evidence type="ECO:0000256" key="1">
    <source>
        <dbReference type="ARBA" id="ARBA00004202"/>
    </source>
</evidence>
<dbReference type="EMBL" id="RXNR01000019">
    <property type="protein sequence ID" value="RTQ93456.1"/>
    <property type="molecule type" value="Genomic_DNA"/>
</dbReference>
<comment type="similarity">
    <text evidence="2">Belongs to the ABC transporter superfamily.</text>
</comment>
<accession>A0A3S0I1Z9</accession>
<reference evidence="7 8" key="1">
    <citation type="submission" date="2018-12" db="EMBL/GenBank/DDBJ databases">
        <authorList>
            <person name="Yu L."/>
        </authorList>
    </citation>
    <scope>NUCLEOTIDE SEQUENCE [LARGE SCALE GENOMIC DNA]</scope>
    <source>
        <strain evidence="7 8">S5H2222</strain>
    </source>
</reference>
<dbReference type="PROSITE" id="PS00211">
    <property type="entry name" value="ABC_TRANSPORTER_1"/>
    <property type="match status" value="1"/>
</dbReference>
<dbReference type="GO" id="GO:0022857">
    <property type="term" value="F:transmembrane transporter activity"/>
    <property type="evidence" value="ECO:0007669"/>
    <property type="project" value="UniProtKB-ARBA"/>
</dbReference>
<feature type="domain" description="ABC transporter" evidence="6">
    <location>
        <begin position="2"/>
        <end position="241"/>
    </location>
</feature>
<dbReference type="CDD" id="cd03225">
    <property type="entry name" value="ABC_cobalt_CbiO_domain1"/>
    <property type="match status" value="1"/>
</dbReference>
<dbReference type="InterPro" id="IPR003439">
    <property type="entry name" value="ABC_transporter-like_ATP-bd"/>
</dbReference>
<dbReference type="RefSeq" id="WP_126294053.1">
    <property type="nucleotide sequence ID" value="NZ_CP155468.1"/>
</dbReference>
<dbReference type="InterPro" id="IPR050153">
    <property type="entry name" value="Metal_Ion_Import_ABC"/>
</dbReference>
<keyword evidence="4" id="KW-0547">Nucleotide-binding</keyword>
<dbReference type="GO" id="GO:0005886">
    <property type="term" value="C:plasma membrane"/>
    <property type="evidence" value="ECO:0007669"/>
    <property type="project" value="UniProtKB-SubCell"/>
</dbReference>
<dbReference type="InterPro" id="IPR017871">
    <property type="entry name" value="ABC_transporter-like_CS"/>
</dbReference>
<evidence type="ECO:0000259" key="6">
    <source>
        <dbReference type="PROSITE" id="PS50893"/>
    </source>
</evidence>
<dbReference type="PANTHER" id="PTHR42734">
    <property type="entry name" value="METAL TRANSPORT SYSTEM ATP-BINDING PROTEIN TM_0124-RELATED"/>
    <property type="match status" value="1"/>
</dbReference>
<dbReference type="AlphaFoldDB" id="A0A3S0I1Z9"/>
<proteinExistence type="inferred from homology"/>
<evidence type="ECO:0000256" key="2">
    <source>
        <dbReference type="ARBA" id="ARBA00005417"/>
    </source>
</evidence>
<evidence type="ECO:0000313" key="7">
    <source>
        <dbReference type="EMBL" id="RTQ93456.1"/>
    </source>
</evidence>
<keyword evidence="3" id="KW-0813">Transport</keyword>
<evidence type="ECO:0000256" key="5">
    <source>
        <dbReference type="ARBA" id="ARBA00022840"/>
    </source>
</evidence>
<dbReference type="InterPro" id="IPR027417">
    <property type="entry name" value="P-loop_NTPase"/>
</dbReference>
<dbReference type="Pfam" id="PF00005">
    <property type="entry name" value="ABC_tran"/>
    <property type="match status" value="1"/>
</dbReference>
<protein>
    <submittedName>
        <fullName evidence="7">ABC transporter ATP-binding protein</fullName>
    </submittedName>
</protein>
<comment type="subcellular location">
    <subcellularLocation>
        <location evidence="1">Cell membrane</location>
        <topology evidence="1">Peripheral membrane protein</topology>
    </subcellularLocation>
</comment>
<dbReference type="InterPro" id="IPR003593">
    <property type="entry name" value="AAA+_ATPase"/>
</dbReference>
<evidence type="ECO:0000256" key="3">
    <source>
        <dbReference type="ARBA" id="ARBA00022448"/>
    </source>
</evidence>
<dbReference type="SUPFAM" id="SSF52540">
    <property type="entry name" value="P-loop containing nucleoside triphosphate hydrolases"/>
    <property type="match status" value="1"/>
</dbReference>
<comment type="caution">
    <text evidence="7">The sequence shown here is derived from an EMBL/GenBank/DDBJ whole genome shotgun (WGS) entry which is preliminary data.</text>
</comment>
<evidence type="ECO:0000313" key="8">
    <source>
        <dbReference type="Proteomes" id="UP000276349"/>
    </source>
</evidence>
<dbReference type="GO" id="GO:0016887">
    <property type="term" value="F:ATP hydrolysis activity"/>
    <property type="evidence" value="ECO:0007669"/>
    <property type="project" value="InterPro"/>
</dbReference>
<keyword evidence="5 7" id="KW-0067">ATP-binding</keyword>
<keyword evidence="8" id="KW-1185">Reference proteome</keyword>
<dbReference type="InterPro" id="IPR015856">
    <property type="entry name" value="ABC_transpr_CbiO/EcfA_su"/>
</dbReference>
<dbReference type="SMART" id="SM00382">
    <property type="entry name" value="AAA"/>
    <property type="match status" value="1"/>
</dbReference>
<dbReference type="Gene3D" id="3.40.50.300">
    <property type="entry name" value="P-loop containing nucleotide triphosphate hydrolases"/>
    <property type="match status" value="1"/>
</dbReference>
<dbReference type="GO" id="GO:0005524">
    <property type="term" value="F:ATP binding"/>
    <property type="evidence" value="ECO:0007669"/>
    <property type="project" value="UniProtKB-KW"/>
</dbReference>
<dbReference type="PANTHER" id="PTHR42734:SF17">
    <property type="entry name" value="METAL TRANSPORT SYSTEM ATP-BINDING PROTEIN TM_0124-RELATED"/>
    <property type="match status" value="1"/>
</dbReference>
<gene>
    <name evidence="7" type="ORF">EKG35_08680</name>
</gene>
<name>A0A3S0I1Z9_9BACI</name>
<dbReference type="OrthoDB" id="9789994at2"/>
<organism evidence="7 8">
    <name type="scientific">Lysinibacillus telephonicus</name>
    <dbReference type="NCBI Taxonomy" id="1714840"/>
    <lineage>
        <taxon>Bacteria</taxon>
        <taxon>Bacillati</taxon>
        <taxon>Bacillota</taxon>
        <taxon>Bacilli</taxon>
        <taxon>Bacillales</taxon>
        <taxon>Bacillaceae</taxon>
        <taxon>Lysinibacillus</taxon>
    </lineage>
</organism>
<sequence length="262" mass="29693">MISIQQLNVRKNKKDILKNIDWNINRGEHWSILGLNGSGKTTLLNIINGYLFPTSGKVEVLGEVFGKTYIPDLRKNIGLISHSLQMQMKDFESVLSIVLSGKFASIGLYEAVEKKDVELAQHYLELLNCSHLQDSQYGILSQGERQRVLIARALMATPKILIFDEPCNGLDIIAREELLQFIEKISTEPDCPTFIYVTHHVEEILPCFTHTLLLKEGQVFAQGPSAEMLTESNLSAFYDRPVSVLVEQKRTWIALKDNLQHN</sequence>